<dbReference type="EMBL" id="MQMG01000028">
    <property type="protein sequence ID" value="OKO92850.1"/>
    <property type="molecule type" value="Genomic_DNA"/>
</dbReference>
<evidence type="ECO:0000313" key="2">
    <source>
        <dbReference type="Proteomes" id="UP000186030"/>
    </source>
</evidence>
<protein>
    <submittedName>
        <fullName evidence="1">Uncharacterized protein</fullName>
    </submittedName>
</protein>
<dbReference type="Proteomes" id="UP000186030">
    <property type="component" value="Unassembled WGS sequence"/>
</dbReference>
<organism evidence="1 2">
    <name type="scientific">Geobacillus proteiniphilus</name>
    <dbReference type="NCBI Taxonomy" id="860353"/>
    <lineage>
        <taxon>Bacteria</taxon>
        <taxon>Bacillati</taxon>
        <taxon>Bacillota</taxon>
        <taxon>Bacilli</taxon>
        <taxon>Bacillales</taxon>
        <taxon>Anoxybacillaceae</taxon>
        <taxon>Geobacillus</taxon>
    </lineage>
</organism>
<reference evidence="1 2" key="1">
    <citation type="submission" date="2016-11" db="EMBL/GenBank/DDBJ databases">
        <authorList>
            <person name="Kadnikov V."/>
            <person name="Nazina T."/>
        </authorList>
    </citation>
    <scope>NUCLEOTIDE SEQUENCE [LARGE SCALE GENOMIC DNA]</scope>
    <source>
        <strain evidence="1 2">1017</strain>
    </source>
</reference>
<accession>A0A1Q5SY23</accession>
<name>A0A1Q5SY23_9BACL</name>
<gene>
    <name evidence="1" type="ORF">BRO54_2262</name>
</gene>
<proteinExistence type="predicted"/>
<evidence type="ECO:0000313" key="1">
    <source>
        <dbReference type="EMBL" id="OKO92850.1"/>
    </source>
</evidence>
<sequence>MLELKTIDFPLMLSDFHANHWEVEHLANVYLKWIDMF</sequence>
<reference evidence="2" key="2">
    <citation type="submission" date="2017-01" db="EMBL/GenBank/DDBJ databases">
        <title>Genome sequencing and annotation of Geobacillus sp. 1017, a Hydrocarbon-Oxidizing Thermophilic Bacterium Isolated from a Heavy Oil Reservoir (China).</title>
        <authorList>
            <person name="Kadnikov V.V."/>
            <person name="Mardanov A.V."/>
            <person name="Poltaraus A.B."/>
            <person name="Sokolova D.S."/>
            <person name="Semenova E.M."/>
            <person name="Ravin N.V."/>
            <person name="Tourova T.P."/>
            <person name="Nazina T.N."/>
        </authorList>
    </citation>
    <scope>NUCLEOTIDE SEQUENCE [LARGE SCALE GENOMIC DNA]</scope>
    <source>
        <strain evidence="2">1017</strain>
    </source>
</reference>
<comment type="caution">
    <text evidence="1">The sequence shown here is derived from an EMBL/GenBank/DDBJ whole genome shotgun (WGS) entry which is preliminary data.</text>
</comment>
<dbReference type="AlphaFoldDB" id="A0A1Q5SY23"/>